<gene>
    <name evidence="1" type="ORF">CROQUDRAFT_38811</name>
</gene>
<dbReference type="EMBL" id="MU167222">
    <property type="protein sequence ID" value="KAG0150144.1"/>
    <property type="molecule type" value="Genomic_DNA"/>
</dbReference>
<organism evidence="1 2">
    <name type="scientific">Cronartium quercuum f. sp. fusiforme G11</name>
    <dbReference type="NCBI Taxonomy" id="708437"/>
    <lineage>
        <taxon>Eukaryota</taxon>
        <taxon>Fungi</taxon>
        <taxon>Dikarya</taxon>
        <taxon>Basidiomycota</taxon>
        <taxon>Pucciniomycotina</taxon>
        <taxon>Pucciniomycetes</taxon>
        <taxon>Pucciniales</taxon>
        <taxon>Coleosporiaceae</taxon>
        <taxon>Cronartium</taxon>
    </lineage>
</organism>
<dbReference type="OrthoDB" id="3269001at2759"/>
<sequence>MNFVALVECTHLVGSRKVSPGDAEKFKKAYNKYTLTSKVLDPDCSIKPNHHYAKHIGSQLEWWGPLLGVAEFAGERLCGFMQKINTNGKVEEMAQTMMKWFCHLQRLFSHQFAKDKDAELRAQRNIGGLFGMDDDTYSMLLKYQQAKDATWVDYRQPPYASGSRVLGAAVRELMGLEGQGGFRFSKAESHNIVKCAVDGNVIWGQVLHIISLEQSKDIVVMVRNLEIIHDPALDGIFKQAGIVWLQQSAHLQFLLPSAVVSTASYRKLAGGKLGARVKTWMVIAVGGLEDIGAMSRDLDVMYGNVGAGNQADSGPGDMEVDDFL</sequence>
<dbReference type="AlphaFoldDB" id="A0A9P6TFN8"/>
<dbReference type="Proteomes" id="UP000886653">
    <property type="component" value="Unassembled WGS sequence"/>
</dbReference>
<evidence type="ECO:0000313" key="1">
    <source>
        <dbReference type="EMBL" id="KAG0150144.1"/>
    </source>
</evidence>
<comment type="caution">
    <text evidence="1">The sequence shown here is derived from an EMBL/GenBank/DDBJ whole genome shotgun (WGS) entry which is preliminary data.</text>
</comment>
<evidence type="ECO:0000313" key="2">
    <source>
        <dbReference type="Proteomes" id="UP000886653"/>
    </source>
</evidence>
<protein>
    <submittedName>
        <fullName evidence="1">Uncharacterized protein</fullName>
    </submittedName>
</protein>
<proteinExistence type="predicted"/>
<name>A0A9P6TFN8_9BASI</name>
<reference evidence="1" key="1">
    <citation type="submission" date="2013-11" db="EMBL/GenBank/DDBJ databases">
        <title>Genome sequence of the fusiform rust pathogen reveals effectors for host alternation and coevolution with pine.</title>
        <authorList>
            <consortium name="DOE Joint Genome Institute"/>
            <person name="Smith K."/>
            <person name="Pendleton A."/>
            <person name="Kubisiak T."/>
            <person name="Anderson C."/>
            <person name="Salamov A."/>
            <person name="Aerts A."/>
            <person name="Riley R."/>
            <person name="Clum A."/>
            <person name="Lindquist E."/>
            <person name="Ence D."/>
            <person name="Campbell M."/>
            <person name="Kronenberg Z."/>
            <person name="Feau N."/>
            <person name="Dhillon B."/>
            <person name="Hamelin R."/>
            <person name="Burleigh J."/>
            <person name="Smith J."/>
            <person name="Yandell M."/>
            <person name="Nelson C."/>
            <person name="Grigoriev I."/>
            <person name="Davis J."/>
        </authorList>
    </citation>
    <scope>NUCLEOTIDE SEQUENCE</scope>
    <source>
        <strain evidence="1">G11</strain>
    </source>
</reference>
<keyword evidence="2" id="KW-1185">Reference proteome</keyword>
<accession>A0A9P6TFN8</accession>